<dbReference type="GO" id="GO:0043171">
    <property type="term" value="P:peptide catabolic process"/>
    <property type="evidence" value="ECO:0007669"/>
    <property type="project" value="TreeGrafter"/>
</dbReference>
<feature type="transmembrane region" description="Helical" evidence="1">
    <location>
        <begin position="526"/>
        <end position="544"/>
    </location>
</feature>
<dbReference type="GO" id="GO:0042277">
    <property type="term" value="F:peptide binding"/>
    <property type="evidence" value="ECO:0007669"/>
    <property type="project" value="TreeGrafter"/>
</dbReference>
<dbReference type="EMBL" id="CADCTV010000749">
    <property type="protein sequence ID" value="CAA9358452.1"/>
    <property type="molecule type" value="Genomic_DNA"/>
</dbReference>
<dbReference type="PANTHER" id="PTHR11533:SF174">
    <property type="entry name" value="PUROMYCIN-SENSITIVE AMINOPEPTIDASE-RELATED"/>
    <property type="match status" value="1"/>
</dbReference>
<name>A0A6J4MG55_9BACT</name>
<feature type="transmembrane region" description="Helical" evidence="1">
    <location>
        <begin position="476"/>
        <end position="493"/>
    </location>
</feature>
<proteinExistence type="predicted"/>
<dbReference type="InterPro" id="IPR050344">
    <property type="entry name" value="Peptidase_M1_aminopeptidases"/>
</dbReference>
<dbReference type="GO" id="GO:0008270">
    <property type="term" value="F:zinc ion binding"/>
    <property type="evidence" value="ECO:0007669"/>
    <property type="project" value="InterPro"/>
</dbReference>
<accession>A0A6J4MG55</accession>
<keyword evidence="1" id="KW-1133">Transmembrane helix</keyword>
<feature type="transmembrane region" description="Helical" evidence="1">
    <location>
        <begin position="565"/>
        <end position="586"/>
    </location>
</feature>
<feature type="transmembrane region" description="Helical" evidence="1">
    <location>
        <begin position="49"/>
        <end position="72"/>
    </location>
</feature>
<feature type="domain" description="Peptidase M1 membrane alanine aminopeptidase" evidence="2">
    <location>
        <begin position="868"/>
        <end position="1067"/>
    </location>
</feature>
<feature type="transmembrane region" description="Helical" evidence="1">
    <location>
        <begin position="441"/>
        <end position="464"/>
    </location>
</feature>
<keyword evidence="1" id="KW-0812">Transmembrane</keyword>
<feature type="transmembrane region" description="Helical" evidence="1">
    <location>
        <begin position="144"/>
        <end position="168"/>
    </location>
</feature>
<reference evidence="3" key="1">
    <citation type="submission" date="2020-02" db="EMBL/GenBank/DDBJ databases">
        <authorList>
            <person name="Meier V. D."/>
        </authorList>
    </citation>
    <scope>NUCLEOTIDE SEQUENCE</scope>
    <source>
        <strain evidence="3">AVDCRST_MAG89</strain>
    </source>
</reference>
<dbReference type="SUPFAM" id="SSF55486">
    <property type="entry name" value="Metalloproteases ('zincins'), catalytic domain"/>
    <property type="match status" value="1"/>
</dbReference>
<feature type="transmembrane region" description="Helical" evidence="1">
    <location>
        <begin position="175"/>
        <end position="193"/>
    </location>
</feature>
<evidence type="ECO:0000259" key="2">
    <source>
        <dbReference type="Pfam" id="PF01433"/>
    </source>
</evidence>
<sequence length="1194" mass="132168">MSRFGEIFRWEVTRAVRRPSTWVYLAVLVAIGTLSTLETDPGSTTFFNAPLSVAFGTVLLGFLGILVTAALFGDAANRDVQSGMHPLFYAAPISKAEYLGGRFLGAFAVNAALLLAVPVSLWMAAAMPYADPARVGPFRIDAYVSAYLLFLLPNLLINASLLFGISALSRRSFPSYLGAIGLFAGYAVSMYMMESLEHSPLGALLDPSGVMAVLDMASDWTPVEKNALGLRLQGQLLWNRLFWIGLGAAVLAATFARFRFAHHVAAERRRPAVDVADAVEGGAPAAGQPAPRVFGFRAQLGQVWAIAGRSFREVLVSRDFLFVVVGLVAFVLLAGSEVMADDRFGVPAWPLTQYTATFLGSYFVGIIVSLLAAFYAGELVWRERDARVHEISDATPVPDWVPYAGKFLALGLMLAAIQAVLMGAGMALQALQGYYRFQPGLYAKVLFGLGMADYLLLAAVALLVHALVNHKYMGHFIVALFLAATLFAGRLGVEHKLLVYGADPGWTYSDMTGFGPFLAPVLWFKLYWAGWALLMAVAASLFWARGTERGATRRIRQARIRLNRPALAAAALAVVQIVGLGGFVFYNTNVLNEYQPKDARGRMQAEYERRYKRYEGAAQPWVAGVHLHVEIHPEQRRAELRGTYRLVNRTAQAIDTVHLSVLPQVQVRRLRFSQPARRALADHERGWWIYTLERPLQPGDSLRLDFAVEHGARGFTNDPARTAVVKNGTFIGNRWLPSIGYQRDFEVTANAERRELGLPRRHHRLSIHDPAARRIPRSSSDADWIAFEAVIGTAGDETAVAPGALKRTWTRGGRRYFHYQAQAPILNFYAILSSNYAVHRSEWNGVQIEVLHHPDHAFNVPALARTARASLEYYSRSFGPYRHGQLRLVEFPRYQQYARAYPGMIVYSESSSMLGRVNHAAGQVDAPMMVTAHEVGHQWWGHQVMGADVQGSQVLAETLAQYGAMMMLERAHGPGHVREFLRTMQIEYLNRRGDHQNPEVPLLLSGDHDYLHYRKGAVVMYALREYVGEDRVNAALRRVVQAHAYTGPPYPTTLDLYRELHAVTPDSVKYLLDDLVRHITLWDVRAGKARAVPVGGGRYRVTMQVDVAKVRADSVGNDTPVPMNDLVEIGVFAEGDGLGPALYLRKHRLAAGRHTITVTVPGRPALAGVDPRYLLLTKEKEEMHARMATVAVAP</sequence>
<evidence type="ECO:0000256" key="1">
    <source>
        <dbReference type="SAM" id="Phobius"/>
    </source>
</evidence>
<feature type="transmembrane region" description="Helical" evidence="1">
    <location>
        <begin position="407"/>
        <end position="429"/>
    </location>
</feature>
<feature type="transmembrane region" description="Helical" evidence="1">
    <location>
        <begin position="21"/>
        <end position="37"/>
    </location>
</feature>
<dbReference type="GO" id="GO:0016020">
    <property type="term" value="C:membrane"/>
    <property type="evidence" value="ECO:0007669"/>
    <property type="project" value="TreeGrafter"/>
</dbReference>
<feature type="transmembrane region" description="Helical" evidence="1">
    <location>
        <begin position="103"/>
        <end position="124"/>
    </location>
</feature>
<dbReference type="GO" id="GO:0005615">
    <property type="term" value="C:extracellular space"/>
    <property type="evidence" value="ECO:0007669"/>
    <property type="project" value="TreeGrafter"/>
</dbReference>
<dbReference type="Pfam" id="PF01433">
    <property type="entry name" value="Peptidase_M1"/>
    <property type="match status" value="1"/>
</dbReference>
<feature type="transmembrane region" description="Helical" evidence="1">
    <location>
        <begin position="241"/>
        <end position="260"/>
    </location>
</feature>
<gene>
    <name evidence="3" type="ORF">AVDCRST_MAG89-3588</name>
</gene>
<feature type="transmembrane region" description="Helical" evidence="1">
    <location>
        <begin position="359"/>
        <end position="377"/>
    </location>
</feature>
<dbReference type="GO" id="GO:0005737">
    <property type="term" value="C:cytoplasm"/>
    <property type="evidence" value="ECO:0007669"/>
    <property type="project" value="TreeGrafter"/>
</dbReference>
<feature type="transmembrane region" description="Helical" evidence="1">
    <location>
        <begin position="320"/>
        <end position="339"/>
    </location>
</feature>
<evidence type="ECO:0000313" key="3">
    <source>
        <dbReference type="EMBL" id="CAA9358452.1"/>
    </source>
</evidence>
<dbReference type="AlphaFoldDB" id="A0A6J4MG55"/>
<protein>
    <recommendedName>
        <fullName evidence="2">Peptidase M1 membrane alanine aminopeptidase domain-containing protein</fullName>
    </recommendedName>
</protein>
<dbReference type="Gene3D" id="1.10.390.10">
    <property type="entry name" value="Neutral Protease Domain 2"/>
    <property type="match status" value="1"/>
</dbReference>
<dbReference type="PANTHER" id="PTHR11533">
    <property type="entry name" value="PROTEASE M1 ZINC METALLOPROTEASE"/>
    <property type="match status" value="1"/>
</dbReference>
<dbReference type="InterPro" id="IPR027268">
    <property type="entry name" value="Peptidase_M4/M1_CTD_sf"/>
</dbReference>
<keyword evidence="1" id="KW-0472">Membrane</keyword>
<dbReference type="GO" id="GO:0070006">
    <property type="term" value="F:metalloaminopeptidase activity"/>
    <property type="evidence" value="ECO:0007669"/>
    <property type="project" value="TreeGrafter"/>
</dbReference>
<organism evidence="3">
    <name type="scientific">uncultured Gemmatimonadota bacterium</name>
    <dbReference type="NCBI Taxonomy" id="203437"/>
    <lineage>
        <taxon>Bacteria</taxon>
        <taxon>Pseudomonadati</taxon>
        <taxon>Gemmatimonadota</taxon>
        <taxon>environmental samples</taxon>
    </lineage>
</organism>
<dbReference type="InterPro" id="IPR014782">
    <property type="entry name" value="Peptidase_M1_dom"/>
</dbReference>